<dbReference type="AlphaFoldDB" id="A0A9J6A4F9"/>
<evidence type="ECO:0000259" key="1">
    <source>
        <dbReference type="Pfam" id="PF10615"/>
    </source>
</evidence>
<protein>
    <recommendedName>
        <fullName evidence="1">DUF2470 domain-containing protein</fullName>
    </recommendedName>
</protein>
<name>A0A9J6A4F9_SOLCO</name>
<evidence type="ECO:0000313" key="3">
    <source>
        <dbReference type="Proteomes" id="UP000824120"/>
    </source>
</evidence>
<dbReference type="PANTHER" id="PTHR13343">
    <property type="entry name" value="CREG1 PROTEIN"/>
    <property type="match status" value="1"/>
</dbReference>
<accession>A0A9J6A4F9</accession>
<comment type="caution">
    <text evidence="2">The sequence shown here is derived from an EMBL/GenBank/DDBJ whole genome shotgun (WGS) entry which is preliminary data.</text>
</comment>
<dbReference type="Gene3D" id="3.20.180.10">
    <property type="entry name" value="PNP-oxidase-like"/>
    <property type="match status" value="1"/>
</dbReference>
<keyword evidence="3" id="KW-1185">Reference proteome</keyword>
<dbReference type="Pfam" id="PF10615">
    <property type="entry name" value="DUF2470"/>
    <property type="match status" value="1"/>
</dbReference>
<evidence type="ECO:0000313" key="2">
    <source>
        <dbReference type="EMBL" id="KAG5619437.1"/>
    </source>
</evidence>
<feature type="domain" description="DUF2470" evidence="1">
    <location>
        <begin position="207"/>
        <end position="298"/>
    </location>
</feature>
<dbReference type="InterPro" id="IPR012349">
    <property type="entry name" value="Split_barrel_FMN-bd"/>
</dbReference>
<dbReference type="SUPFAM" id="SSF50475">
    <property type="entry name" value="FMN-binding split barrel"/>
    <property type="match status" value="1"/>
</dbReference>
<proteinExistence type="predicted"/>
<sequence length="331" mass="37551">MASHLPTSTLSLWTHVSKIGIGGQLTFPKRKLNLRSRFSIGCAVSVVSEPILTNNGKPFPAEVSRTILELSSDGTLSTPTQDGWPLGIGVRFAVDPHGTPVLFLNHSTSSFALNSKSSFLVQLQQYGLRTPQCTIQGTLQKPQDTAALKKLHSVWEKKFGHEVDEDRLFLLSVERVLQIEDFAEDGIWVTSSDYKSANPDPLRDFAERMIDEINTNNREDILRFCNIYVDLDFQGSKLRWFGHVKRRCTDVPVCDGKMLWVDRLGFDVRFRSPLNDVFEARIPFPREVTDEKGAKSSFNCMSQFAWEVEKNFHGADFEKVKQVKKMEHRGL</sequence>
<gene>
    <name evidence="2" type="ORF">H5410_019261</name>
</gene>
<organism evidence="2 3">
    <name type="scientific">Solanum commersonii</name>
    <name type="common">Commerson's wild potato</name>
    <name type="synonym">Commerson's nightshade</name>
    <dbReference type="NCBI Taxonomy" id="4109"/>
    <lineage>
        <taxon>Eukaryota</taxon>
        <taxon>Viridiplantae</taxon>
        <taxon>Streptophyta</taxon>
        <taxon>Embryophyta</taxon>
        <taxon>Tracheophyta</taxon>
        <taxon>Spermatophyta</taxon>
        <taxon>Magnoliopsida</taxon>
        <taxon>eudicotyledons</taxon>
        <taxon>Gunneridae</taxon>
        <taxon>Pentapetalae</taxon>
        <taxon>asterids</taxon>
        <taxon>lamiids</taxon>
        <taxon>Solanales</taxon>
        <taxon>Solanaceae</taxon>
        <taxon>Solanoideae</taxon>
        <taxon>Solaneae</taxon>
        <taxon>Solanum</taxon>
    </lineage>
</organism>
<dbReference type="InterPro" id="IPR037119">
    <property type="entry name" value="Haem_oxidase_HugZ-like_sf"/>
</dbReference>
<dbReference type="InterPro" id="IPR019595">
    <property type="entry name" value="DUF2470"/>
</dbReference>
<dbReference type="Gene3D" id="2.30.110.10">
    <property type="entry name" value="Electron Transport, Fmn-binding Protein, Chain A"/>
    <property type="match status" value="1"/>
</dbReference>
<dbReference type="GO" id="GO:0009507">
    <property type="term" value="C:chloroplast"/>
    <property type="evidence" value="ECO:0007669"/>
    <property type="project" value="TreeGrafter"/>
</dbReference>
<reference evidence="2 3" key="1">
    <citation type="submission" date="2020-09" db="EMBL/GenBank/DDBJ databases">
        <title>De no assembly of potato wild relative species, Solanum commersonii.</title>
        <authorList>
            <person name="Cho K."/>
        </authorList>
    </citation>
    <scope>NUCLEOTIDE SEQUENCE [LARGE SCALE GENOMIC DNA]</scope>
    <source>
        <strain evidence="2">LZ3.2</strain>
        <tissue evidence="2">Leaf</tissue>
    </source>
</reference>
<dbReference type="Proteomes" id="UP000824120">
    <property type="component" value="Chromosome 3"/>
</dbReference>
<dbReference type="OrthoDB" id="2138282at2759"/>
<dbReference type="PANTHER" id="PTHR13343:SF22">
    <property type="entry name" value="GLUTAMYL-TRNA REDUCTASE-BINDING PROTEIN, CHLOROPLASTIC"/>
    <property type="match status" value="1"/>
</dbReference>
<dbReference type="FunFam" id="2.30.110.10:FF:000015">
    <property type="entry name" value="Glutamyl-tRNA reductase-binding protein, chloroplastic"/>
    <property type="match status" value="1"/>
</dbReference>
<dbReference type="EMBL" id="JACXVP010000003">
    <property type="protein sequence ID" value="KAG5619437.1"/>
    <property type="molecule type" value="Genomic_DNA"/>
</dbReference>